<feature type="non-terminal residue" evidence="2">
    <location>
        <position position="1"/>
    </location>
</feature>
<evidence type="ECO:0000256" key="1">
    <source>
        <dbReference type="SAM" id="MobiDB-lite"/>
    </source>
</evidence>
<comment type="caution">
    <text evidence="2">The sequence shown here is derived from an EMBL/GenBank/DDBJ whole genome shotgun (WGS) entry which is preliminary data.</text>
</comment>
<reference evidence="2" key="1">
    <citation type="journal article" date="2019" name="Sci. Rep.">
        <title>Draft genome of Tanacetum cinerariifolium, the natural source of mosquito coil.</title>
        <authorList>
            <person name="Yamashiro T."/>
            <person name="Shiraishi A."/>
            <person name="Satake H."/>
            <person name="Nakayama K."/>
        </authorList>
    </citation>
    <scope>NUCLEOTIDE SEQUENCE</scope>
</reference>
<name>A0A699U9I4_TANCI</name>
<dbReference type="AlphaFoldDB" id="A0A699U9I4"/>
<dbReference type="EMBL" id="BKCJ011304524">
    <property type="protein sequence ID" value="GFD18016.1"/>
    <property type="molecule type" value="Genomic_DNA"/>
</dbReference>
<organism evidence="2">
    <name type="scientific">Tanacetum cinerariifolium</name>
    <name type="common">Dalmatian daisy</name>
    <name type="synonym">Chrysanthemum cinerariifolium</name>
    <dbReference type="NCBI Taxonomy" id="118510"/>
    <lineage>
        <taxon>Eukaryota</taxon>
        <taxon>Viridiplantae</taxon>
        <taxon>Streptophyta</taxon>
        <taxon>Embryophyta</taxon>
        <taxon>Tracheophyta</taxon>
        <taxon>Spermatophyta</taxon>
        <taxon>Magnoliopsida</taxon>
        <taxon>eudicotyledons</taxon>
        <taxon>Gunneridae</taxon>
        <taxon>Pentapetalae</taxon>
        <taxon>asterids</taxon>
        <taxon>campanulids</taxon>
        <taxon>Asterales</taxon>
        <taxon>Asteraceae</taxon>
        <taxon>Asteroideae</taxon>
        <taxon>Anthemideae</taxon>
        <taxon>Anthemidinae</taxon>
        <taxon>Tanacetum</taxon>
    </lineage>
</organism>
<proteinExistence type="predicted"/>
<sequence>ECVHYSFMHPAKLILYPKFTKIIIDHYMTKHPDISRRVHDDYHRVENDDLLKNIFNSRKNKDGTGMKIPDWMLIEELKLTDHYKMYAAVFWVDVPTTQSQPIESAQGRHMTPSTPWSPNPITT</sequence>
<feature type="compositionally biased region" description="Polar residues" evidence="1">
    <location>
        <begin position="111"/>
        <end position="123"/>
    </location>
</feature>
<feature type="region of interest" description="Disordered" evidence="1">
    <location>
        <begin position="101"/>
        <end position="123"/>
    </location>
</feature>
<accession>A0A699U9I4</accession>
<evidence type="ECO:0000313" key="2">
    <source>
        <dbReference type="EMBL" id="GFD18016.1"/>
    </source>
</evidence>
<gene>
    <name evidence="2" type="ORF">Tci_889985</name>
</gene>
<protein>
    <submittedName>
        <fullName evidence="2">Uncharacterized protein</fullName>
    </submittedName>
</protein>